<evidence type="ECO:0008006" key="4">
    <source>
        <dbReference type="Google" id="ProtNLM"/>
    </source>
</evidence>
<name>A0A395GRY5_9EURO</name>
<dbReference type="Pfam" id="PF07818">
    <property type="entry name" value="HCNGP"/>
    <property type="match status" value="1"/>
</dbReference>
<dbReference type="GeneID" id="37224860"/>
<proteinExistence type="predicted"/>
<organism evidence="2 3">
    <name type="scientific">Aspergillus ibericus CBS 121593</name>
    <dbReference type="NCBI Taxonomy" id="1448316"/>
    <lineage>
        <taxon>Eukaryota</taxon>
        <taxon>Fungi</taxon>
        <taxon>Dikarya</taxon>
        <taxon>Ascomycota</taxon>
        <taxon>Pezizomycotina</taxon>
        <taxon>Eurotiomycetes</taxon>
        <taxon>Eurotiomycetidae</taxon>
        <taxon>Eurotiales</taxon>
        <taxon>Aspergillaceae</taxon>
        <taxon>Aspergillus</taxon>
        <taxon>Aspergillus subgen. Circumdati</taxon>
    </lineage>
</organism>
<feature type="compositionally biased region" description="Polar residues" evidence="1">
    <location>
        <begin position="220"/>
        <end position="236"/>
    </location>
</feature>
<feature type="compositionally biased region" description="Pro residues" evidence="1">
    <location>
        <begin position="99"/>
        <end position="114"/>
    </location>
</feature>
<dbReference type="AlphaFoldDB" id="A0A395GRY5"/>
<dbReference type="VEuPathDB" id="FungiDB:BO80DRAFT_427376"/>
<dbReference type="GO" id="GO:0005634">
    <property type="term" value="C:nucleus"/>
    <property type="evidence" value="ECO:0007669"/>
    <property type="project" value="TreeGrafter"/>
</dbReference>
<accession>A0A395GRY5</accession>
<dbReference type="PANTHER" id="PTHR13464:SF0">
    <property type="entry name" value="SAP30-BINDING PROTEIN"/>
    <property type="match status" value="1"/>
</dbReference>
<reference evidence="2 3" key="1">
    <citation type="submission" date="2018-02" db="EMBL/GenBank/DDBJ databases">
        <title>The genomes of Aspergillus section Nigri reveals drivers in fungal speciation.</title>
        <authorList>
            <consortium name="DOE Joint Genome Institute"/>
            <person name="Vesth T.C."/>
            <person name="Nybo J."/>
            <person name="Theobald S."/>
            <person name="Brandl J."/>
            <person name="Frisvad J.C."/>
            <person name="Nielsen K.F."/>
            <person name="Lyhne E.K."/>
            <person name="Kogle M.E."/>
            <person name="Kuo A."/>
            <person name="Riley R."/>
            <person name="Clum A."/>
            <person name="Nolan M."/>
            <person name="Lipzen A."/>
            <person name="Salamov A."/>
            <person name="Henrissat B."/>
            <person name="Wiebenga A."/>
            <person name="De vries R.P."/>
            <person name="Grigoriev I.V."/>
            <person name="Mortensen U.H."/>
            <person name="Andersen M.R."/>
            <person name="Baker S.E."/>
        </authorList>
    </citation>
    <scope>NUCLEOTIDE SEQUENCE [LARGE SCALE GENOMIC DNA]</scope>
    <source>
        <strain evidence="2 3">CBS 121593</strain>
    </source>
</reference>
<protein>
    <recommendedName>
        <fullName evidence="4">HCNGP-domain-containing protein</fullName>
    </recommendedName>
</protein>
<keyword evidence="3" id="KW-1185">Reference proteome</keyword>
<dbReference type="PANTHER" id="PTHR13464">
    <property type="entry name" value="TRANSCRIPTIONAL REGULATOR PROTEIN HCNGP"/>
    <property type="match status" value="1"/>
</dbReference>
<dbReference type="RefSeq" id="XP_025572659.1">
    <property type="nucleotide sequence ID" value="XM_025719995.1"/>
</dbReference>
<feature type="region of interest" description="Disordered" evidence="1">
    <location>
        <begin position="1"/>
        <end position="117"/>
    </location>
</feature>
<dbReference type="InterPro" id="IPR012479">
    <property type="entry name" value="SAP30BP"/>
</dbReference>
<gene>
    <name evidence="2" type="ORF">BO80DRAFT_427376</name>
</gene>
<sequence length="236" mass="25642">MLGLGAYDSSSDDEVESRSPSILPKQKGDNQQAQPLQTIKDTVGTVNENTPLEKIPGSESDGPVLGPTHEDSQNAHQHPAQPSQVFSASRTLIHDLTLPPTPNLDIPPSPPGSPNPAVNAKFVHFLSLKKQGMHFNEKLAGSTSLKNPSLLKKMMDHAGIDDQAQYHASLPPEIWSANGLPRWGFKEELLKAQREIHSRAEERKLAGQRDAINFVAATPSDLTRTGSGSNSRMKPR</sequence>
<dbReference type="OrthoDB" id="1714508at2759"/>
<feature type="compositionally biased region" description="Polar residues" evidence="1">
    <location>
        <begin position="74"/>
        <end position="90"/>
    </location>
</feature>
<dbReference type="STRING" id="1448316.A0A395GRY5"/>
<feature type="region of interest" description="Disordered" evidence="1">
    <location>
        <begin position="217"/>
        <end position="236"/>
    </location>
</feature>
<dbReference type="GO" id="GO:0006355">
    <property type="term" value="P:regulation of DNA-templated transcription"/>
    <property type="evidence" value="ECO:0007669"/>
    <property type="project" value="InterPro"/>
</dbReference>
<evidence type="ECO:0000313" key="2">
    <source>
        <dbReference type="EMBL" id="RAK98331.1"/>
    </source>
</evidence>
<dbReference type="Proteomes" id="UP000249402">
    <property type="component" value="Unassembled WGS sequence"/>
</dbReference>
<evidence type="ECO:0000256" key="1">
    <source>
        <dbReference type="SAM" id="MobiDB-lite"/>
    </source>
</evidence>
<evidence type="ECO:0000313" key="3">
    <source>
        <dbReference type="Proteomes" id="UP000249402"/>
    </source>
</evidence>
<dbReference type="EMBL" id="KZ824454">
    <property type="protein sequence ID" value="RAK98331.1"/>
    <property type="molecule type" value="Genomic_DNA"/>
</dbReference>
<feature type="compositionally biased region" description="Polar residues" evidence="1">
    <location>
        <begin position="29"/>
        <end position="50"/>
    </location>
</feature>